<sequence>MKELEKQRKLDELSQELKNELVANILPYWVTHVMDKTNGGFYGYLTTHNKVDEKAPKGGILNSRILWTFSKAYHVFGNRHYLETANHAYVYLRDFFLDKEDGGVYWMVDHKGKPQETRKHIYNQSFAIYALAEYFKITCHEESLQIAKDIFYLIEKYGYDRQYKGYLEAFTKEWKMEQDPRLSESDMEAEKSMNTHLHILEAYTNLFKVWKSPQLKERITELIDVMLKHIVGPTDQFTLFFDRQWHGMANIVSYGHDIEGSWLLYEAAEVLGDEKRLEKVRRTSIDMAEKVAIEGFSESGGLINEREGDDVDEEKVWWVQAEGMIGFFNAYQLTLSNDYLEAVYKLWRFTKQHMVDKHYGEWYWKLDEQNNAYLDRPKVEPWKCPYHNSRCCFELIERIDRCKS</sequence>
<dbReference type="EC" id="5.1.3.11" evidence="4"/>
<dbReference type="InterPro" id="IPR028584">
    <property type="entry name" value="Cellobiose_2_epim"/>
</dbReference>
<evidence type="ECO:0000256" key="1">
    <source>
        <dbReference type="ARBA" id="ARBA00001470"/>
    </source>
</evidence>
<organism evidence="5">
    <name type="scientific">Bacillus sp. N16-5</name>
    <dbReference type="NCBI Taxonomy" id="122631"/>
    <lineage>
        <taxon>Bacteria</taxon>
        <taxon>Bacillati</taxon>
        <taxon>Bacillota</taxon>
        <taxon>Bacilli</taxon>
        <taxon>Bacillales</taxon>
        <taxon>Bacillaceae</taxon>
        <taxon>Bacillus</taxon>
    </lineage>
</organism>
<dbReference type="HAMAP" id="MF_00929">
    <property type="entry name" value="Cellobiose_2_epim"/>
    <property type="match status" value="1"/>
</dbReference>
<comment type="similarity">
    <text evidence="2">Belongs to the N-acylglucosamine 2-epimerase family.</text>
</comment>
<evidence type="ECO:0000256" key="3">
    <source>
        <dbReference type="ARBA" id="ARBA00023235"/>
    </source>
</evidence>
<dbReference type="PANTHER" id="PTHR15108">
    <property type="entry name" value="N-ACYLGLUCOSAMINE-2-EPIMERASE"/>
    <property type="match status" value="1"/>
</dbReference>
<evidence type="ECO:0000256" key="2">
    <source>
        <dbReference type="ARBA" id="ARBA00008558"/>
    </source>
</evidence>
<accession>A0A140EH92</accession>
<dbReference type="Pfam" id="PF07221">
    <property type="entry name" value="GlcNAc_2-epim"/>
    <property type="match status" value="1"/>
</dbReference>
<dbReference type="InterPro" id="IPR008928">
    <property type="entry name" value="6-hairpin_glycosidase_sf"/>
</dbReference>
<protein>
    <recommendedName>
        <fullName evidence="4">Cellobiose 2-epimerase</fullName>
        <shortName evidence="4">CE</shortName>
        <ecNumber evidence="4">5.1.3.11</ecNumber>
    </recommendedName>
</protein>
<comment type="similarity">
    <text evidence="4">Belongs to the cellobiose 2-epimerase family.</text>
</comment>
<dbReference type="InterPro" id="IPR012341">
    <property type="entry name" value="6hp_glycosidase-like_sf"/>
</dbReference>
<dbReference type="InterPro" id="IPR010819">
    <property type="entry name" value="AGE/CE"/>
</dbReference>
<dbReference type="GO" id="GO:0005975">
    <property type="term" value="P:carbohydrate metabolic process"/>
    <property type="evidence" value="ECO:0007669"/>
    <property type="project" value="InterPro"/>
</dbReference>
<dbReference type="GO" id="GO:0047736">
    <property type="term" value="F:cellobiose epimerase activity"/>
    <property type="evidence" value="ECO:0007669"/>
    <property type="project" value="UniProtKB-UniRule"/>
</dbReference>
<dbReference type="SUPFAM" id="SSF48208">
    <property type="entry name" value="Six-hairpin glycosidases"/>
    <property type="match status" value="1"/>
</dbReference>
<proteinExistence type="inferred from homology"/>
<reference evidence="5" key="1">
    <citation type="journal article" date="2016" name="PLoS ONE">
        <title>A Novel Manno-Oligosaccharide Binding Protein Identified in Alkaliphilic Bacillus sp. N16-5 Is Involved in Mannan Utilization.</title>
        <authorList>
            <person name="Song Y."/>
            <person name="Li J."/>
            <person name="Meng S."/>
            <person name="Yin L."/>
            <person name="Xue Y."/>
            <person name="Ma Y."/>
        </authorList>
    </citation>
    <scope>NUCLEOTIDE SEQUENCE</scope>
    <source>
        <strain evidence="5">N16-5</strain>
    </source>
</reference>
<name>A0A140EH92_9BACI</name>
<evidence type="ECO:0000313" key="5">
    <source>
        <dbReference type="EMBL" id="AML27063.1"/>
    </source>
</evidence>
<dbReference type="Gene3D" id="1.50.10.10">
    <property type="match status" value="1"/>
</dbReference>
<dbReference type="AlphaFoldDB" id="A0A140EH92"/>
<comment type="function">
    <text evidence="4">Catalyzes the reversible epimerization of cellobiose to 4-O-beta-D-glucopyranosyl-D-mannose (Glc-Man).</text>
</comment>
<keyword evidence="3 4" id="KW-0413">Isomerase</keyword>
<dbReference type="EMBL" id="KU644713">
    <property type="protein sequence ID" value="AML27063.1"/>
    <property type="molecule type" value="Genomic_DNA"/>
</dbReference>
<evidence type="ECO:0000256" key="4">
    <source>
        <dbReference type="HAMAP-Rule" id="MF_00929"/>
    </source>
</evidence>
<comment type="catalytic activity">
    <reaction evidence="1 4">
        <text>D-cellobiose = beta-D-glucosyl-(1-&gt;4)-D-mannopyranose</text>
        <dbReference type="Rhea" id="RHEA:23384"/>
        <dbReference type="ChEBI" id="CHEBI:17057"/>
        <dbReference type="ChEBI" id="CHEBI:47931"/>
        <dbReference type="EC" id="5.1.3.11"/>
    </reaction>
</comment>